<keyword evidence="2" id="KW-1185">Reference proteome</keyword>
<protein>
    <recommendedName>
        <fullName evidence="3">F-box domain-containing protein</fullName>
    </recommendedName>
</protein>
<dbReference type="Proteomes" id="UP000799438">
    <property type="component" value="Unassembled WGS sequence"/>
</dbReference>
<evidence type="ECO:0000313" key="2">
    <source>
        <dbReference type="Proteomes" id="UP000799438"/>
    </source>
</evidence>
<evidence type="ECO:0008006" key="3">
    <source>
        <dbReference type="Google" id="ProtNLM"/>
    </source>
</evidence>
<name>A0A6A6BNY9_9PEZI</name>
<accession>A0A6A6BNY9</accession>
<proteinExistence type="predicted"/>
<organism evidence="1 2">
    <name type="scientific">Aplosporella prunicola CBS 121167</name>
    <dbReference type="NCBI Taxonomy" id="1176127"/>
    <lineage>
        <taxon>Eukaryota</taxon>
        <taxon>Fungi</taxon>
        <taxon>Dikarya</taxon>
        <taxon>Ascomycota</taxon>
        <taxon>Pezizomycotina</taxon>
        <taxon>Dothideomycetes</taxon>
        <taxon>Dothideomycetes incertae sedis</taxon>
        <taxon>Botryosphaeriales</taxon>
        <taxon>Aplosporellaceae</taxon>
        <taxon>Aplosporella</taxon>
    </lineage>
</organism>
<evidence type="ECO:0000313" key="1">
    <source>
        <dbReference type="EMBL" id="KAF2145398.1"/>
    </source>
</evidence>
<dbReference type="AlphaFoldDB" id="A0A6A6BNY9"/>
<dbReference type="EMBL" id="ML995477">
    <property type="protein sequence ID" value="KAF2145398.1"/>
    <property type="molecule type" value="Genomic_DNA"/>
</dbReference>
<dbReference type="GeneID" id="54301374"/>
<gene>
    <name evidence="1" type="ORF">K452DRAFT_315652</name>
</gene>
<sequence length="378" mass="42746">MNTKVEMQCMPLELLIQIAESLGGANLRRDARLLTLFKAWYAAARPVYYSGRDQTMLRLPEAAVMRFATHDRRTQDLVLLNTKSVRIRLRGHHWDTNIGYTWQFLGDAGSGPNQPPTWWSRELGTKALSNWRQDLNSNLHVIGLLLSDIEHLDRVELAASSELDPDIGPRWDYLDNSSIVSIVWGLIGRHLTSFTLDTCGSELVTSEGQRPIHVCPLVAQCLPTIENVRLRMRHICPEVFPIDVEDPDSHRLRSLEIKMHIPAFPDATVAPRQELHYRAAPCPMNPTLSGGDDGTERLLVEMVNAGRKFALSFDDDTARTIIISGRVLGDSLRLFAEECLTGKLLYPWYLQAPDDDGNSTWWVLQEDWSSGRNGRHSS</sequence>
<dbReference type="OrthoDB" id="3637487at2759"/>
<dbReference type="RefSeq" id="XP_033401110.1">
    <property type="nucleotide sequence ID" value="XM_033543877.1"/>
</dbReference>
<reference evidence="1" key="1">
    <citation type="journal article" date="2020" name="Stud. Mycol.">
        <title>101 Dothideomycetes genomes: a test case for predicting lifestyles and emergence of pathogens.</title>
        <authorList>
            <person name="Haridas S."/>
            <person name="Albert R."/>
            <person name="Binder M."/>
            <person name="Bloem J."/>
            <person name="Labutti K."/>
            <person name="Salamov A."/>
            <person name="Andreopoulos B."/>
            <person name="Baker S."/>
            <person name="Barry K."/>
            <person name="Bills G."/>
            <person name="Bluhm B."/>
            <person name="Cannon C."/>
            <person name="Castanera R."/>
            <person name="Culley D."/>
            <person name="Daum C."/>
            <person name="Ezra D."/>
            <person name="Gonzalez J."/>
            <person name="Henrissat B."/>
            <person name="Kuo A."/>
            <person name="Liang C."/>
            <person name="Lipzen A."/>
            <person name="Lutzoni F."/>
            <person name="Magnuson J."/>
            <person name="Mondo S."/>
            <person name="Nolan M."/>
            <person name="Ohm R."/>
            <person name="Pangilinan J."/>
            <person name="Park H.-J."/>
            <person name="Ramirez L."/>
            <person name="Alfaro M."/>
            <person name="Sun H."/>
            <person name="Tritt A."/>
            <person name="Yoshinaga Y."/>
            <person name="Zwiers L.-H."/>
            <person name="Turgeon B."/>
            <person name="Goodwin S."/>
            <person name="Spatafora J."/>
            <person name="Crous P."/>
            <person name="Grigoriev I."/>
        </authorList>
    </citation>
    <scope>NUCLEOTIDE SEQUENCE</scope>
    <source>
        <strain evidence="1">CBS 121167</strain>
    </source>
</reference>